<protein>
    <recommendedName>
        <fullName evidence="4">RanBP2-type domain-containing protein</fullName>
    </recommendedName>
</protein>
<dbReference type="STRING" id="1618387.UW44_C0008G0002"/>
<reference evidence="2 3" key="1">
    <citation type="journal article" date="2015" name="Nature">
        <title>rRNA introns, odd ribosomes, and small enigmatic genomes across a large radiation of phyla.</title>
        <authorList>
            <person name="Brown C.T."/>
            <person name="Hug L.A."/>
            <person name="Thomas B.C."/>
            <person name="Sharon I."/>
            <person name="Castelle C.J."/>
            <person name="Singh A."/>
            <person name="Wilkins M.J."/>
            <person name="Williams K.H."/>
            <person name="Banfield J.F."/>
        </authorList>
    </citation>
    <scope>NUCLEOTIDE SEQUENCE [LARGE SCALE GENOMIC DNA]</scope>
</reference>
<keyword evidence="1" id="KW-1133">Transmembrane helix</keyword>
<dbReference type="AlphaFoldDB" id="A0A0G1HXM1"/>
<comment type="caution">
    <text evidence="2">The sequence shown here is derived from an EMBL/GenBank/DDBJ whole genome shotgun (WGS) entry which is preliminary data.</text>
</comment>
<organism evidence="2 3">
    <name type="scientific">Candidatus Collierbacteria bacterium GW2011_GWB2_44_22</name>
    <dbReference type="NCBI Taxonomy" id="1618387"/>
    <lineage>
        <taxon>Bacteria</taxon>
        <taxon>Candidatus Collieribacteriota</taxon>
    </lineage>
</organism>
<evidence type="ECO:0008006" key="4">
    <source>
        <dbReference type="Google" id="ProtNLM"/>
    </source>
</evidence>
<sequence>MANYLKKWVCECKAENWAYEFKCSCGKPRTKGVRWYTPKPMVEATAAQWAMKGSGPNWFCNYCGCENPVYNETNCGYCGAPIGTVETTVGRKGVKLSAFVSTAGTATAYETTKVEHGDAGWGIPEERREVPSPISRVQRNESSRMETSGYRDEMPAISSPLMKDRKKLIAIAGGVIGTVLFGLIVWLIWYWNFDTVTRTCWVQGFHWEQTLGVEEYQTFSKTDWASEMPSDAYNESCTYSFKEWKKVEDGTEEVDVQTTCDKEVPGEPVCDDDGAGGVTNCRSTTDTIKVPCTVKEKRTKYKDVAVHEDKCTYNVDRWVELNRYTTSGEDHFPYYYGEVVEIPNRLRLVQYPNLGIYSVYFGSEYVDPFSRNYDLTTWSLFQPEQSCQVEVNRRNNVVGSPQP</sequence>
<evidence type="ECO:0000313" key="2">
    <source>
        <dbReference type="EMBL" id="KKT51680.1"/>
    </source>
</evidence>
<evidence type="ECO:0000256" key="1">
    <source>
        <dbReference type="SAM" id="Phobius"/>
    </source>
</evidence>
<gene>
    <name evidence="2" type="ORF">UW44_C0008G0002</name>
</gene>
<dbReference type="Proteomes" id="UP000034006">
    <property type="component" value="Unassembled WGS sequence"/>
</dbReference>
<keyword evidence="1" id="KW-0472">Membrane</keyword>
<accession>A0A0G1HXM1</accession>
<feature type="transmembrane region" description="Helical" evidence="1">
    <location>
        <begin position="168"/>
        <end position="191"/>
    </location>
</feature>
<dbReference type="EMBL" id="LCIH01000008">
    <property type="protein sequence ID" value="KKT51680.1"/>
    <property type="molecule type" value="Genomic_DNA"/>
</dbReference>
<proteinExistence type="predicted"/>
<evidence type="ECO:0000313" key="3">
    <source>
        <dbReference type="Proteomes" id="UP000034006"/>
    </source>
</evidence>
<keyword evidence="1" id="KW-0812">Transmembrane</keyword>
<name>A0A0G1HXM1_9BACT</name>